<sequence length="120" mass="13511">MKVEVVVWTGNSGVELYTISLEYATLPPFESENSELKTKLRDQRSSLLTVLISRPNLIEKSLLVPFNARCRRGSEETAFISSEYRRCTGRNFSPLAVFTFTRRVTPSLPGKISVTLPKGQ</sequence>
<dbReference type="EMBL" id="BPLR01014376">
    <property type="protein sequence ID" value="GIY68441.1"/>
    <property type="molecule type" value="Genomic_DNA"/>
</dbReference>
<name>A0AAV4VE81_CAEEX</name>
<organism evidence="1 2">
    <name type="scientific">Caerostris extrusa</name>
    <name type="common">Bark spider</name>
    <name type="synonym">Caerostris bankana</name>
    <dbReference type="NCBI Taxonomy" id="172846"/>
    <lineage>
        <taxon>Eukaryota</taxon>
        <taxon>Metazoa</taxon>
        <taxon>Ecdysozoa</taxon>
        <taxon>Arthropoda</taxon>
        <taxon>Chelicerata</taxon>
        <taxon>Arachnida</taxon>
        <taxon>Araneae</taxon>
        <taxon>Araneomorphae</taxon>
        <taxon>Entelegynae</taxon>
        <taxon>Araneoidea</taxon>
        <taxon>Araneidae</taxon>
        <taxon>Caerostris</taxon>
    </lineage>
</organism>
<protein>
    <submittedName>
        <fullName evidence="1">Uncharacterized protein</fullName>
    </submittedName>
</protein>
<keyword evidence="2" id="KW-1185">Reference proteome</keyword>
<accession>A0AAV4VE81</accession>
<evidence type="ECO:0000313" key="2">
    <source>
        <dbReference type="Proteomes" id="UP001054945"/>
    </source>
</evidence>
<reference evidence="1 2" key="1">
    <citation type="submission" date="2021-06" db="EMBL/GenBank/DDBJ databases">
        <title>Caerostris extrusa draft genome.</title>
        <authorList>
            <person name="Kono N."/>
            <person name="Arakawa K."/>
        </authorList>
    </citation>
    <scope>NUCLEOTIDE SEQUENCE [LARGE SCALE GENOMIC DNA]</scope>
</reference>
<dbReference type="Proteomes" id="UP001054945">
    <property type="component" value="Unassembled WGS sequence"/>
</dbReference>
<dbReference type="AlphaFoldDB" id="A0AAV4VE81"/>
<gene>
    <name evidence="1" type="ORF">CEXT_534351</name>
</gene>
<comment type="caution">
    <text evidence="1">The sequence shown here is derived from an EMBL/GenBank/DDBJ whole genome shotgun (WGS) entry which is preliminary data.</text>
</comment>
<evidence type="ECO:0000313" key="1">
    <source>
        <dbReference type="EMBL" id="GIY68441.1"/>
    </source>
</evidence>
<proteinExistence type="predicted"/>